<evidence type="ECO:0000256" key="4">
    <source>
        <dbReference type="PROSITE-ProRule" id="PRU00433"/>
    </source>
</evidence>
<dbReference type="GO" id="GO:0020037">
    <property type="term" value="F:heme binding"/>
    <property type="evidence" value="ECO:0007669"/>
    <property type="project" value="InterPro"/>
</dbReference>
<keyword evidence="3 4" id="KW-0408">Iron</keyword>
<dbReference type="PROSITE" id="PS51007">
    <property type="entry name" value="CYTC"/>
    <property type="match status" value="1"/>
</dbReference>
<evidence type="ECO:0000256" key="1">
    <source>
        <dbReference type="ARBA" id="ARBA00022617"/>
    </source>
</evidence>
<evidence type="ECO:0000313" key="7">
    <source>
        <dbReference type="Proteomes" id="UP000253951"/>
    </source>
</evidence>
<dbReference type="SUPFAM" id="SSF46626">
    <property type="entry name" value="Cytochrome c"/>
    <property type="match status" value="1"/>
</dbReference>
<gene>
    <name evidence="6" type="ORF">DVK85_12495</name>
</gene>
<sequence length="459" mass="49798">MIKKILFPILILGFVSCQNDDTSSYTEVVDLSERLYAGGETTLFSVTSNAYRTPAPNLTSTDLEMHLLGDVDFESVFVTAPSTINQGLGPIFNSSSCISCHPRDGRAAFPDMLNNRSGLLLRSSIAGMDEHGGPNPVPGFGGQIQNQAIFGYMPEASYNVAFTEVIETFDDGTVVALRKPEFSLFDTYIPVPAGTMLSARIGSPVFGLGLLEAIPEADIVAMQDIADANGDGISGKANYVWDKFMQQTVLGRFGWKANTGTIRTQCATAYVEDMGITNVVHNTETGEGQSNGSDGFGDDPELSSDILDQVVLYCQTLAVPAPRGIDNVQVKQGAAIFERIGCASCHTPRQKTGYSPISAISFQTFYPYTDMLVHDMGEGLADNRPDYMADGREWKTRPLWGIGLTELVNGHTNFLHDGRARNLTEAILWHGGEAENTQKAFKKLKKSDREALLAFLGSL</sequence>
<evidence type="ECO:0000313" key="6">
    <source>
        <dbReference type="EMBL" id="AXG75005.1"/>
    </source>
</evidence>
<evidence type="ECO:0000256" key="3">
    <source>
        <dbReference type="ARBA" id="ARBA00023004"/>
    </source>
</evidence>
<dbReference type="InterPro" id="IPR051395">
    <property type="entry name" value="Cytochrome_c_Peroxidase/MauG"/>
</dbReference>
<dbReference type="RefSeq" id="WP_114678763.1">
    <property type="nucleotide sequence ID" value="NZ_CP031188.1"/>
</dbReference>
<dbReference type="PROSITE" id="PS51257">
    <property type="entry name" value="PROKAR_LIPOPROTEIN"/>
    <property type="match status" value="1"/>
</dbReference>
<dbReference type="GO" id="GO:0009055">
    <property type="term" value="F:electron transfer activity"/>
    <property type="evidence" value="ECO:0007669"/>
    <property type="project" value="InterPro"/>
</dbReference>
<keyword evidence="2 4" id="KW-0479">Metal-binding</keyword>
<dbReference type="GO" id="GO:0046872">
    <property type="term" value="F:metal ion binding"/>
    <property type="evidence" value="ECO:0007669"/>
    <property type="project" value="UniProtKB-KW"/>
</dbReference>
<dbReference type="PIRSF" id="PIRSF028099">
    <property type="entry name" value="DUF1111"/>
    <property type="match status" value="1"/>
</dbReference>
<dbReference type="GO" id="GO:0004130">
    <property type="term" value="F:cytochrome-c peroxidase activity"/>
    <property type="evidence" value="ECO:0007669"/>
    <property type="project" value="TreeGrafter"/>
</dbReference>
<reference evidence="6 7" key="1">
    <citation type="submission" date="2018-07" db="EMBL/GenBank/DDBJ databases">
        <title>Complete genome sequence of Flavobacterium arcticum type strain SM1502T.</title>
        <authorList>
            <person name="Li Y."/>
            <person name="Li D.-D."/>
        </authorList>
    </citation>
    <scope>NUCLEOTIDE SEQUENCE [LARGE SCALE GENOMIC DNA]</scope>
    <source>
        <strain evidence="6 7">SM1502</strain>
    </source>
</reference>
<dbReference type="AlphaFoldDB" id="A0A345HEJ5"/>
<proteinExistence type="predicted"/>
<dbReference type="OrthoDB" id="9805202at2"/>
<keyword evidence="1 4" id="KW-0349">Heme</keyword>
<dbReference type="InterPro" id="IPR010538">
    <property type="entry name" value="DHOR"/>
</dbReference>
<accession>A0A345HEJ5</accession>
<protein>
    <submittedName>
        <fullName evidence="6">Thiol oxidoreductase</fullName>
    </submittedName>
</protein>
<dbReference type="EMBL" id="CP031188">
    <property type="protein sequence ID" value="AXG75005.1"/>
    <property type="molecule type" value="Genomic_DNA"/>
</dbReference>
<keyword evidence="7" id="KW-1185">Reference proteome</keyword>
<dbReference type="PANTHER" id="PTHR30600">
    <property type="entry name" value="CYTOCHROME C PEROXIDASE-RELATED"/>
    <property type="match status" value="1"/>
</dbReference>
<dbReference type="InterPro" id="IPR036909">
    <property type="entry name" value="Cyt_c-like_dom_sf"/>
</dbReference>
<dbReference type="KEGG" id="fat:DVK85_12495"/>
<evidence type="ECO:0000256" key="2">
    <source>
        <dbReference type="ARBA" id="ARBA00022723"/>
    </source>
</evidence>
<feature type="domain" description="Cytochrome c" evidence="5">
    <location>
        <begin position="328"/>
        <end position="459"/>
    </location>
</feature>
<dbReference type="Pfam" id="PF06537">
    <property type="entry name" value="DHOR"/>
    <property type="match status" value="1"/>
</dbReference>
<dbReference type="PANTHER" id="PTHR30600:SF4">
    <property type="entry name" value="CYTOCHROME C DOMAIN-CONTAINING PROTEIN"/>
    <property type="match status" value="1"/>
</dbReference>
<dbReference type="InterPro" id="IPR009056">
    <property type="entry name" value="Cyt_c-like_dom"/>
</dbReference>
<organism evidence="6 7">
    <name type="scientific">Flavobacterium arcticum</name>
    <dbReference type="NCBI Taxonomy" id="1784713"/>
    <lineage>
        <taxon>Bacteria</taxon>
        <taxon>Pseudomonadati</taxon>
        <taxon>Bacteroidota</taxon>
        <taxon>Flavobacteriia</taxon>
        <taxon>Flavobacteriales</taxon>
        <taxon>Flavobacteriaceae</taxon>
        <taxon>Flavobacterium</taxon>
    </lineage>
</organism>
<dbReference type="Gene3D" id="1.10.760.10">
    <property type="entry name" value="Cytochrome c-like domain"/>
    <property type="match status" value="1"/>
</dbReference>
<dbReference type="Proteomes" id="UP000253951">
    <property type="component" value="Chromosome"/>
</dbReference>
<evidence type="ECO:0000259" key="5">
    <source>
        <dbReference type="PROSITE" id="PS51007"/>
    </source>
</evidence>
<name>A0A345HEJ5_9FLAO</name>